<feature type="domain" description="Fungal lipase-type" evidence="1">
    <location>
        <begin position="16"/>
        <end position="152"/>
    </location>
</feature>
<sequence>TFVIVGLDLVKKEIIISHRGSQNTINWLSNFDYKLNSMDSSKSDIKVHSGFLEVYRSNEKAVNKYLHELLKDPKYKGFKVIFTGHSLGAGVTTIHAAKVASSIKDMGNQVELYPYHSPRVGDINFSEFVSSLNISIARYTNRKDPINRLPGRSMSFSHILGELHLPSSDKSNLPVNCDQKFVEDPNCAL</sequence>
<dbReference type="GO" id="GO:0016787">
    <property type="term" value="F:hydrolase activity"/>
    <property type="evidence" value="ECO:0007669"/>
    <property type="project" value="UniProtKB-KW"/>
</dbReference>
<proteinExistence type="predicted"/>
<dbReference type="PANTHER" id="PTHR45856">
    <property type="entry name" value="ALPHA/BETA-HYDROLASES SUPERFAMILY PROTEIN"/>
    <property type="match status" value="1"/>
</dbReference>
<dbReference type="CDD" id="cd00519">
    <property type="entry name" value="Lipase_3"/>
    <property type="match status" value="1"/>
</dbReference>
<dbReference type="OMA" id="TNRKDPI"/>
<protein>
    <submittedName>
        <fullName evidence="2">Alpha/beta-hydrolase</fullName>
    </submittedName>
</protein>
<dbReference type="InterPro" id="IPR029058">
    <property type="entry name" value="AB_hydrolase_fold"/>
</dbReference>
<dbReference type="AlphaFoldDB" id="A0A137PCF2"/>
<evidence type="ECO:0000313" key="3">
    <source>
        <dbReference type="Proteomes" id="UP000070444"/>
    </source>
</evidence>
<dbReference type="SUPFAM" id="SSF53474">
    <property type="entry name" value="alpha/beta-Hydrolases"/>
    <property type="match status" value="1"/>
</dbReference>
<keyword evidence="3" id="KW-1185">Reference proteome</keyword>
<dbReference type="GO" id="GO:0006629">
    <property type="term" value="P:lipid metabolic process"/>
    <property type="evidence" value="ECO:0007669"/>
    <property type="project" value="InterPro"/>
</dbReference>
<dbReference type="Proteomes" id="UP000070444">
    <property type="component" value="Unassembled WGS sequence"/>
</dbReference>
<dbReference type="Gene3D" id="3.40.50.1820">
    <property type="entry name" value="alpha/beta hydrolase"/>
    <property type="match status" value="1"/>
</dbReference>
<dbReference type="InterPro" id="IPR051218">
    <property type="entry name" value="Sec_MonoDiacylglyc_Lipase"/>
</dbReference>
<reference evidence="2 3" key="1">
    <citation type="journal article" date="2015" name="Genome Biol. Evol.">
        <title>Phylogenomic analyses indicate that early fungi evolved digesting cell walls of algal ancestors of land plants.</title>
        <authorList>
            <person name="Chang Y."/>
            <person name="Wang S."/>
            <person name="Sekimoto S."/>
            <person name="Aerts A.L."/>
            <person name="Choi C."/>
            <person name="Clum A."/>
            <person name="LaButti K.M."/>
            <person name="Lindquist E.A."/>
            <person name="Yee Ngan C."/>
            <person name="Ohm R.A."/>
            <person name="Salamov A.A."/>
            <person name="Grigoriev I.V."/>
            <person name="Spatafora J.W."/>
            <person name="Berbee M.L."/>
        </authorList>
    </citation>
    <scope>NUCLEOTIDE SEQUENCE [LARGE SCALE GENOMIC DNA]</scope>
    <source>
        <strain evidence="2 3">NRRL 28638</strain>
    </source>
</reference>
<evidence type="ECO:0000313" key="2">
    <source>
        <dbReference type="EMBL" id="KXN72663.1"/>
    </source>
</evidence>
<dbReference type="EMBL" id="KQ964449">
    <property type="protein sequence ID" value="KXN72663.1"/>
    <property type="molecule type" value="Genomic_DNA"/>
</dbReference>
<gene>
    <name evidence="2" type="ORF">CONCODRAFT_28893</name>
</gene>
<evidence type="ECO:0000259" key="1">
    <source>
        <dbReference type="Pfam" id="PF01764"/>
    </source>
</evidence>
<dbReference type="Pfam" id="PF01764">
    <property type="entry name" value="Lipase_3"/>
    <property type="match status" value="1"/>
</dbReference>
<name>A0A137PCF2_CONC2</name>
<accession>A0A137PCF2</accession>
<organism evidence="2 3">
    <name type="scientific">Conidiobolus coronatus (strain ATCC 28846 / CBS 209.66 / NRRL 28638)</name>
    <name type="common">Delacroixia coronata</name>
    <dbReference type="NCBI Taxonomy" id="796925"/>
    <lineage>
        <taxon>Eukaryota</taxon>
        <taxon>Fungi</taxon>
        <taxon>Fungi incertae sedis</taxon>
        <taxon>Zoopagomycota</taxon>
        <taxon>Entomophthoromycotina</taxon>
        <taxon>Entomophthoromycetes</taxon>
        <taxon>Entomophthorales</taxon>
        <taxon>Ancylistaceae</taxon>
        <taxon>Conidiobolus</taxon>
    </lineage>
</organism>
<dbReference type="OrthoDB" id="426718at2759"/>
<feature type="non-terminal residue" evidence="2">
    <location>
        <position position="189"/>
    </location>
</feature>
<keyword evidence="2" id="KW-0378">Hydrolase</keyword>
<dbReference type="InterPro" id="IPR002921">
    <property type="entry name" value="Fungal_lipase-type"/>
</dbReference>
<feature type="non-terminal residue" evidence="2">
    <location>
        <position position="1"/>
    </location>
</feature>
<dbReference type="PANTHER" id="PTHR45856:SF24">
    <property type="entry name" value="FUNGAL LIPASE-LIKE DOMAIN-CONTAINING PROTEIN"/>
    <property type="match status" value="1"/>
</dbReference>